<comment type="catalytic activity">
    <reaction evidence="9">
        <text>adenosine + H2O + H(+) = inosine + NH4(+)</text>
        <dbReference type="Rhea" id="RHEA:24408"/>
        <dbReference type="ChEBI" id="CHEBI:15377"/>
        <dbReference type="ChEBI" id="CHEBI:15378"/>
        <dbReference type="ChEBI" id="CHEBI:16335"/>
        <dbReference type="ChEBI" id="CHEBI:17596"/>
        <dbReference type="ChEBI" id="CHEBI:28938"/>
        <dbReference type="EC" id="3.5.4.4"/>
    </reaction>
</comment>
<keyword evidence="13" id="KW-1185">Reference proteome</keyword>
<dbReference type="GO" id="GO:0006154">
    <property type="term" value="P:adenosine catabolic process"/>
    <property type="evidence" value="ECO:0007669"/>
    <property type="project" value="TreeGrafter"/>
</dbReference>
<gene>
    <name evidence="12" type="ORF">LTR05_001493</name>
</gene>
<feature type="region of interest" description="Disordered" evidence="10">
    <location>
        <begin position="587"/>
        <end position="619"/>
    </location>
</feature>
<evidence type="ECO:0000256" key="4">
    <source>
        <dbReference type="ARBA" id="ARBA00012784"/>
    </source>
</evidence>
<dbReference type="FunFam" id="3.20.20.140:FF:000017">
    <property type="entry name" value="Adenosine deaminase 2"/>
    <property type="match status" value="1"/>
</dbReference>
<comment type="subcellular location">
    <subcellularLocation>
        <location evidence="2">Secreted</location>
    </subcellularLocation>
</comment>
<dbReference type="InterPro" id="IPR006330">
    <property type="entry name" value="Ado/ade_deaminase"/>
</dbReference>
<dbReference type="EC" id="3.5.4.4" evidence="4"/>
<dbReference type="Gene3D" id="3.20.20.140">
    <property type="entry name" value="Metal-dependent hydrolases"/>
    <property type="match status" value="1"/>
</dbReference>
<dbReference type="Proteomes" id="UP001309876">
    <property type="component" value="Unassembled WGS sequence"/>
</dbReference>
<keyword evidence="5" id="KW-0964">Secreted</keyword>
<dbReference type="EMBL" id="JAVRRJ010000001">
    <property type="protein sequence ID" value="KAK5091310.1"/>
    <property type="molecule type" value="Genomic_DNA"/>
</dbReference>
<proteinExistence type="inferred from homology"/>
<evidence type="ECO:0000256" key="7">
    <source>
        <dbReference type="ARBA" id="ARBA00022729"/>
    </source>
</evidence>
<dbReference type="GO" id="GO:0046103">
    <property type="term" value="P:inosine biosynthetic process"/>
    <property type="evidence" value="ECO:0007669"/>
    <property type="project" value="TreeGrafter"/>
</dbReference>
<feature type="domain" description="Adenosine deaminase" evidence="11">
    <location>
        <begin position="251"/>
        <end position="554"/>
    </location>
</feature>
<keyword evidence="8" id="KW-0378">Hydrolase</keyword>
<dbReference type="Pfam" id="PF00962">
    <property type="entry name" value="A_deaminase"/>
    <property type="match status" value="1"/>
</dbReference>
<feature type="compositionally biased region" description="Acidic residues" evidence="10">
    <location>
        <begin position="588"/>
        <end position="619"/>
    </location>
</feature>
<sequence length="619" mass="71585">MGDASENESISSLQEWELDEGVPQREDPFIQKYLNGRAALIEQEKKQRHDRAFKAAMTPMAKRAAKILQSIRKRELKEKWTSEYEESLAQHNDGNLYPGMMFSLARERAESTELWRCLERMPKGCLLHAHMDAMCDVDWLVDENLREPGICMLAPEALTVERRRDVGPGRLSPPNFQLRFFPEAEMTRIGKTSKSMSIWKNSYVANTPIPIREAQRSFPDDDTTFKKWLASRCRLTPEESLHHHHGLDAIWRRFQSTFPIVEQLLFYEPIFRRAMQRMMTDLAKDGIMYVDMRLAFLFQFFSTGKSKPDAPGYMHFFQVWGEEIEKFRKTELGKNFKGCRMIWTIIRAFDNRMIAENMKQCIAIKKKYPHLICGFDCVGQEDLGRTLEDLTPLLFWFKKQCAEAGVDIPFFFHAGECLGDGDSTDNNLFDAILLGTRRIGHGYSLFKHPLLIDMVKEKKILVESCPISNEVLRLSSSILGHTLPALLARGVPVSLNNDDPCLLGHGRNGLSHDFWQSFMGFENLGLEGLAAMAENSVRWCAIEDQKQADWLKGISDGYLGKTVKAQMIKSWRTEFEKWCQWVIMEYPLEAEESEEEDDDDDEDEDEDEEEEDSEDEDEE</sequence>
<dbReference type="GO" id="GO:0004000">
    <property type="term" value="F:adenosine deaminase activity"/>
    <property type="evidence" value="ECO:0007669"/>
    <property type="project" value="TreeGrafter"/>
</dbReference>
<evidence type="ECO:0000256" key="8">
    <source>
        <dbReference type="ARBA" id="ARBA00022801"/>
    </source>
</evidence>
<dbReference type="GO" id="GO:0046872">
    <property type="term" value="F:metal ion binding"/>
    <property type="evidence" value="ECO:0007669"/>
    <property type="project" value="UniProtKB-KW"/>
</dbReference>
<accession>A0AAN7T814</accession>
<dbReference type="PANTHER" id="PTHR11409">
    <property type="entry name" value="ADENOSINE DEAMINASE"/>
    <property type="match status" value="1"/>
</dbReference>
<dbReference type="AlphaFoldDB" id="A0AAN7T814"/>
<evidence type="ECO:0000256" key="6">
    <source>
        <dbReference type="ARBA" id="ARBA00022723"/>
    </source>
</evidence>
<keyword evidence="7" id="KW-0732">Signal</keyword>
<evidence type="ECO:0000256" key="10">
    <source>
        <dbReference type="SAM" id="MobiDB-lite"/>
    </source>
</evidence>
<evidence type="ECO:0000313" key="13">
    <source>
        <dbReference type="Proteomes" id="UP001309876"/>
    </source>
</evidence>
<comment type="caution">
    <text evidence="12">The sequence shown here is derived from an EMBL/GenBank/DDBJ whole genome shotgun (WGS) entry which is preliminary data.</text>
</comment>
<dbReference type="PANTHER" id="PTHR11409:SF39">
    <property type="entry name" value="ADENOSINE DEAMINASE 2"/>
    <property type="match status" value="1"/>
</dbReference>
<name>A0AAN7T814_9EURO</name>
<dbReference type="GO" id="GO:0005576">
    <property type="term" value="C:extracellular region"/>
    <property type="evidence" value="ECO:0007669"/>
    <property type="project" value="UniProtKB-SubCell"/>
</dbReference>
<evidence type="ECO:0000256" key="3">
    <source>
        <dbReference type="ARBA" id="ARBA00006083"/>
    </source>
</evidence>
<dbReference type="InterPro" id="IPR032466">
    <property type="entry name" value="Metal_Hydrolase"/>
</dbReference>
<dbReference type="SUPFAM" id="SSF51556">
    <property type="entry name" value="Metallo-dependent hydrolases"/>
    <property type="match status" value="1"/>
</dbReference>
<evidence type="ECO:0000256" key="1">
    <source>
        <dbReference type="ARBA" id="ARBA00001947"/>
    </source>
</evidence>
<evidence type="ECO:0000256" key="9">
    <source>
        <dbReference type="ARBA" id="ARBA00047764"/>
    </source>
</evidence>
<protein>
    <recommendedName>
        <fullName evidence="4">adenosine deaminase</fullName>
        <ecNumber evidence="4">3.5.4.4</ecNumber>
    </recommendedName>
</protein>
<keyword evidence="6" id="KW-0479">Metal-binding</keyword>
<reference evidence="12 13" key="1">
    <citation type="submission" date="2023-08" db="EMBL/GenBank/DDBJ databases">
        <title>Black Yeasts Isolated from many extreme environments.</title>
        <authorList>
            <person name="Coleine C."/>
            <person name="Stajich J.E."/>
            <person name="Selbmann L."/>
        </authorList>
    </citation>
    <scope>NUCLEOTIDE SEQUENCE [LARGE SCALE GENOMIC DNA]</scope>
    <source>
        <strain evidence="12 13">CCFEE 5910</strain>
    </source>
</reference>
<dbReference type="InterPro" id="IPR001365">
    <property type="entry name" value="A_deaminase_dom"/>
</dbReference>
<comment type="cofactor">
    <cofactor evidence="1">
        <name>Zn(2+)</name>
        <dbReference type="ChEBI" id="CHEBI:29105"/>
    </cofactor>
</comment>
<evidence type="ECO:0000256" key="5">
    <source>
        <dbReference type="ARBA" id="ARBA00022525"/>
    </source>
</evidence>
<evidence type="ECO:0000313" key="12">
    <source>
        <dbReference type="EMBL" id="KAK5091310.1"/>
    </source>
</evidence>
<comment type="similarity">
    <text evidence="3">Belongs to the metallo-dependent hydrolases superfamily. Adenosine and AMP deaminases family. ADGF subfamily.</text>
</comment>
<organism evidence="12 13">
    <name type="scientific">Lithohypha guttulata</name>
    <dbReference type="NCBI Taxonomy" id="1690604"/>
    <lineage>
        <taxon>Eukaryota</taxon>
        <taxon>Fungi</taxon>
        <taxon>Dikarya</taxon>
        <taxon>Ascomycota</taxon>
        <taxon>Pezizomycotina</taxon>
        <taxon>Eurotiomycetes</taxon>
        <taxon>Chaetothyriomycetidae</taxon>
        <taxon>Chaetothyriales</taxon>
        <taxon>Trichomeriaceae</taxon>
        <taxon>Lithohypha</taxon>
    </lineage>
</organism>
<evidence type="ECO:0000256" key="2">
    <source>
        <dbReference type="ARBA" id="ARBA00004613"/>
    </source>
</evidence>
<evidence type="ECO:0000259" key="11">
    <source>
        <dbReference type="Pfam" id="PF00962"/>
    </source>
</evidence>